<evidence type="ECO:0000256" key="1">
    <source>
        <dbReference type="SAM" id="Coils"/>
    </source>
</evidence>
<gene>
    <name evidence="2" type="ORF">ACFP1K_24455</name>
</gene>
<protein>
    <submittedName>
        <fullName evidence="2">AAA family ATPase</fullName>
    </submittedName>
</protein>
<evidence type="ECO:0000313" key="3">
    <source>
        <dbReference type="Proteomes" id="UP001596137"/>
    </source>
</evidence>
<keyword evidence="3" id="KW-1185">Reference proteome</keyword>
<dbReference type="EMBL" id="JBHSRF010000041">
    <property type="protein sequence ID" value="MFC6084333.1"/>
    <property type="molecule type" value="Genomic_DNA"/>
</dbReference>
<dbReference type="InterPro" id="IPR027417">
    <property type="entry name" value="P-loop_NTPase"/>
</dbReference>
<name>A0ABW1NN83_9ACTN</name>
<evidence type="ECO:0000313" key="2">
    <source>
        <dbReference type="EMBL" id="MFC6084333.1"/>
    </source>
</evidence>
<reference evidence="3" key="1">
    <citation type="journal article" date="2019" name="Int. J. Syst. Evol. Microbiol.">
        <title>The Global Catalogue of Microorganisms (GCM) 10K type strain sequencing project: providing services to taxonomists for standard genome sequencing and annotation.</title>
        <authorList>
            <consortium name="The Broad Institute Genomics Platform"/>
            <consortium name="The Broad Institute Genome Sequencing Center for Infectious Disease"/>
            <person name="Wu L."/>
            <person name="Ma J."/>
        </authorList>
    </citation>
    <scope>NUCLEOTIDE SEQUENCE [LARGE SCALE GENOMIC DNA]</scope>
    <source>
        <strain evidence="3">JCM 30346</strain>
    </source>
</reference>
<keyword evidence="1" id="KW-0175">Coiled coil</keyword>
<feature type="coiled-coil region" evidence="1">
    <location>
        <begin position="476"/>
        <end position="503"/>
    </location>
</feature>
<accession>A0ABW1NN83</accession>
<dbReference type="Proteomes" id="UP001596137">
    <property type="component" value="Unassembled WGS sequence"/>
</dbReference>
<sequence>MTVRSRDPRLIDKTARLIEFLRELASVKRQPVRDLASYDEVHWLNDLPADVKVHTAAEPDSVLLEIEPPPVLPAPAIPDLLDGWVDVEQASRPRLGVPPLREEGPVAHTEILHGERRIITKLVAAEDAPGVLAAYDAWVPVWRAWAEQERVLADRRHWHTRLRTHADTLSQHDDEFELVLATGLLTWKSPEGVKVGNHLLVTPVEIRRDEESQRVEIVLKSRTVLQDRSILDDLAGFDPRRTDHLRNRVREGDAGFGLGETAVRLLQLWCERAFEHGAAYDGTWHPPAQDDLTTQVRLAPALVFRKRDRASLISYYDQMLEALSGPDARAPLGLAQLVTSLEPDERMTFMREQGTGTGLGSDPLFPLPANPEQRQIIQRLRADNGVVVQGPPGTGKTHTIANLVASLLAEGQRVLVTSQKGQALRVLRDKLPADIAHLCVSATDQARGGSLELEGSVKTLSLRHADYVPETQAKRVEDSQGRLDAARRTVALLTEEIRSIREAETFDHGTVSPGYSGTLAQIVAKIKEREDVLGWMPRGGVADQPITAGEAQELLALLASGTPRREARVDQRLPDPGALPSAERVRGLIAAESAAHQAAHSARDGLSELLSACDDRLFALLEERKDTAEAALHELRGRADAWVEQAVLDGLHNRRVALWEQLESHRDRASALAQAVTAIGFRRITLPAFETAGPRSLNGQWTAAVRLRDHLAGGGKLKRGLLASRCRNKPSRFCVTRWSTGSAPPRWNCSTWSSRN</sequence>
<dbReference type="SUPFAM" id="SSF52540">
    <property type="entry name" value="P-loop containing nucleoside triphosphate hydrolases"/>
    <property type="match status" value="1"/>
</dbReference>
<dbReference type="Pfam" id="PF13604">
    <property type="entry name" value="AAA_30"/>
    <property type="match status" value="1"/>
</dbReference>
<dbReference type="Gene3D" id="3.40.50.300">
    <property type="entry name" value="P-loop containing nucleotide triphosphate hydrolases"/>
    <property type="match status" value="1"/>
</dbReference>
<proteinExistence type="predicted"/>
<comment type="caution">
    <text evidence="2">The sequence shown here is derived from an EMBL/GenBank/DDBJ whole genome shotgun (WGS) entry which is preliminary data.</text>
</comment>
<dbReference type="RefSeq" id="WP_380757271.1">
    <property type="nucleotide sequence ID" value="NZ_JBHSRF010000041.1"/>
</dbReference>
<organism evidence="2 3">
    <name type="scientific">Sphaerisporangium aureirubrum</name>
    <dbReference type="NCBI Taxonomy" id="1544736"/>
    <lineage>
        <taxon>Bacteria</taxon>
        <taxon>Bacillati</taxon>
        <taxon>Actinomycetota</taxon>
        <taxon>Actinomycetes</taxon>
        <taxon>Streptosporangiales</taxon>
        <taxon>Streptosporangiaceae</taxon>
        <taxon>Sphaerisporangium</taxon>
    </lineage>
</organism>